<keyword evidence="2" id="KW-0472">Membrane</keyword>
<feature type="compositionally biased region" description="Acidic residues" evidence="1">
    <location>
        <begin position="275"/>
        <end position="284"/>
    </location>
</feature>
<keyword evidence="3" id="KW-0346">Stress response</keyword>
<proteinExistence type="predicted"/>
<feature type="transmembrane region" description="Helical" evidence="2">
    <location>
        <begin position="34"/>
        <end position="52"/>
    </location>
</feature>
<evidence type="ECO:0000313" key="4">
    <source>
        <dbReference type="Proteomes" id="UP000634136"/>
    </source>
</evidence>
<accession>A0A834T3P5</accession>
<feature type="region of interest" description="Disordered" evidence="1">
    <location>
        <begin position="275"/>
        <end position="297"/>
    </location>
</feature>
<keyword evidence="4" id="KW-1185">Reference proteome</keyword>
<name>A0A834T3P5_9FABA</name>
<feature type="transmembrane region" description="Helical" evidence="2">
    <location>
        <begin position="160"/>
        <end position="182"/>
    </location>
</feature>
<evidence type="ECO:0000313" key="3">
    <source>
        <dbReference type="EMBL" id="KAF7813646.1"/>
    </source>
</evidence>
<comment type="caution">
    <text evidence="3">The sequence shown here is derived from an EMBL/GenBank/DDBJ whole genome shotgun (WGS) entry which is preliminary data.</text>
</comment>
<feature type="transmembrane region" description="Helical" evidence="2">
    <location>
        <begin position="226"/>
        <end position="244"/>
    </location>
</feature>
<keyword evidence="2" id="KW-0812">Transmembrane</keyword>
<evidence type="ECO:0000256" key="2">
    <source>
        <dbReference type="SAM" id="Phobius"/>
    </source>
</evidence>
<dbReference type="Proteomes" id="UP000634136">
    <property type="component" value="Unassembled WGS sequence"/>
</dbReference>
<sequence>MFVMQLDAQEVRLIDMWSDVAESFFFSTKPPTDFWLFGAPLIKLLFCTLAFLSAREREGLDVVALVADVAEDSNSLRLTCSRLPYSIKRNMSDITCKAVTGNPTNPSSLVSEQFLNNQTQKPVTVSRNLSFTQTNEENSKWSLMRKRNLPPRLRKKKYHIFSSTHTFTSSFVIPGISNLILYSSSPSFISHGVLPLLYTSSPSLAAGGNIGDDGHSPVLKAKGSSIILSIVSIICCTVFAVGNLSHRPAIFKCLSLASPAAMALTGEKLRCLENEPLEEDDDPYGEGTWRPRFEDNA</sequence>
<dbReference type="EMBL" id="JAAIUW010000010">
    <property type="protein sequence ID" value="KAF7813646.1"/>
    <property type="molecule type" value="Genomic_DNA"/>
</dbReference>
<keyword evidence="2" id="KW-1133">Transmembrane helix</keyword>
<gene>
    <name evidence="3" type="ORF">G2W53_034622</name>
</gene>
<reference evidence="3" key="1">
    <citation type="submission" date="2020-09" db="EMBL/GenBank/DDBJ databases">
        <title>Genome-Enabled Discovery of Anthraquinone Biosynthesis in Senna tora.</title>
        <authorList>
            <person name="Kang S.-H."/>
            <person name="Pandey R.P."/>
            <person name="Lee C.-M."/>
            <person name="Sim J.-S."/>
            <person name="Jeong J.-T."/>
            <person name="Choi B.-S."/>
            <person name="Jung M."/>
            <person name="Ginzburg D."/>
            <person name="Zhao K."/>
            <person name="Won S.Y."/>
            <person name="Oh T.-J."/>
            <person name="Yu Y."/>
            <person name="Kim N.-H."/>
            <person name="Lee O.R."/>
            <person name="Lee T.-H."/>
            <person name="Bashyal P."/>
            <person name="Kim T.-S."/>
            <person name="Lee W.-H."/>
            <person name="Kawkins C."/>
            <person name="Kim C.-K."/>
            <person name="Kim J.S."/>
            <person name="Ahn B.O."/>
            <person name="Rhee S.Y."/>
            <person name="Sohng J.K."/>
        </authorList>
    </citation>
    <scope>NUCLEOTIDE SEQUENCE</scope>
    <source>
        <tissue evidence="3">Leaf</tissue>
    </source>
</reference>
<organism evidence="3 4">
    <name type="scientific">Senna tora</name>
    <dbReference type="NCBI Taxonomy" id="362788"/>
    <lineage>
        <taxon>Eukaryota</taxon>
        <taxon>Viridiplantae</taxon>
        <taxon>Streptophyta</taxon>
        <taxon>Embryophyta</taxon>
        <taxon>Tracheophyta</taxon>
        <taxon>Spermatophyta</taxon>
        <taxon>Magnoliopsida</taxon>
        <taxon>eudicotyledons</taxon>
        <taxon>Gunneridae</taxon>
        <taxon>Pentapetalae</taxon>
        <taxon>rosids</taxon>
        <taxon>fabids</taxon>
        <taxon>Fabales</taxon>
        <taxon>Fabaceae</taxon>
        <taxon>Caesalpinioideae</taxon>
        <taxon>Cassia clade</taxon>
        <taxon>Senna</taxon>
    </lineage>
</organism>
<evidence type="ECO:0000256" key="1">
    <source>
        <dbReference type="SAM" id="MobiDB-lite"/>
    </source>
</evidence>
<dbReference type="AlphaFoldDB" id="A0A834T3P5"/>
<protein>
    <submittedName>
        <fullName evidence="3">Small heat shock protein, chloroplastic</fullName>
    </submittedName>
</protein>